<organism evidence="2 3">
    <name type="scientific">Pseudomonas salomonii</name>
    <dbReference type="NCBI Taxonomy" id="191391"/>
    <lineage>
        <taxon>Bacteria</taxon>
        <taxon>Pseudomonadati</taxon>
        <taxon>Pseudomonadota</taxon>
        <taxon>Gammaproteobacteria</taxon>
        <taxon>Pseudomonadales</taxon>
        <taxon>Pseudomonadaceae</taxon>
        <taxon>Pseudomonas</taxon>
    </lineage>
</organism>
<dbReference type="AlphaFoldDB" id="A0A1H3QWN0"/>
<proteinExistence type="predicted"/>
<dbReference type="SMART" id="SM00530">
    <property type="entry name" value="HTH_XRE"/>
    <property type="match status" value="1"/>
</dbReference>
<sequence length="87" mass="9957">MGDILLITNPPSFGERLRQLRRAKQYSQQQLAEKARCSRKTIIDLEAGENVAMYTVFRVITALGMALEVVDRRIDLKSLAELVEYDE</sequence>
<dbReference type="Pfam" id="PF13560">
    <property type="entry name" value="HTH_31"/>
    <property type="match status" value="1"/>
</dbReference>
<name>A0A1H3QWN0_9PSED</name>
<dbReference type="Gene3D" id="1.10.260.40">
    <property type="entry name" value="lambda repressor-like DNA-binding domains"/>
    <property type="match status" value="1"/>
</dbReference>
<dbReference type="PROSITE" id="PS50943">
    <property type="entry name" value="HTH_CROC1"/>
    <property type="match status" value="1"/>
</dbReference>
<evidence type="ECO:0000259" key="1">
    <source>
        <dbReference type="PROSITE" id="PS50943"/>
    </source>
</evidence>
<reference evidence="2 3" key="1">
    <citation type="submission" date="2016-10" db="EMBL/GenBank/DDBJ databases">
        <authorList>
            <person name="de Groot N.N."/>
        </authorList>
    </citation>
    <scope>NUCLEOTIDE SEQUENCE [LARGE SCALE GENOMIC DNA]</scope>
    <source>
        <strain evidence="2 3">ICMP 14252</strain>
    </source>
</reference>
<dbReference type="RefSeq" id="WP_239694251.1">
    <property type="nucleotide sequence ID" value="NZ_FNOX01000007.1"/>
</dbReference>
<dbReference type="InterPro" id="IPR010982">
    <property type="entry name" value="Lambda_DNA-bd_dom_sf"/>
</dbReference>
<evidence type="ECO:0000313" key="3">
    <source>
        <dbReference type="Proteomes" id="UP000182902"/>
    </source>
</evidence>
<dbReference type="Proteomes" id="UP000182902">
    <property type="component" value="Unassembled WGS sequence"/>
</dbReference>
<dbReference type="EMBL" id="FNOX01000007">
    <property type="protein sequence ID" value="SDZ17435.1"/>
    <property type="molecule type" value="Genomic_DNA"/>
</dbReference>
<dbReference type="GO" id="GO:0003677">
    <property type="term" value="F:DNA binding"/>
    <property type="evidence" value="ECO:0007669"/>
    <property type="project" value="InterPro"/>
</dbReference>
<dbReference type="InterPro" id="IPR001387">
    <property type="entry name" value="Cro/C1-type_HTH"/>
</dbReference>
<gene>
    <name evidence="2" type="ORF">SAMN05216247_107337</name>
</gene>
<evidence type="ECO:0000313" key="2">
    <source>
        <dbReference type="EMBL" id="SDZ17435.1"/>
    </source>
</evidence>
<dbReference type="CDD" id="cd00093">
    <property type="entry name" value="HTH_XRE"/>
    <property type="match status" value="1"/>
</dbReference>
<accession>A0A1H3QWN0</accession>
<protein>
    <submittedName>
        <fullName evidence="2">Helix-turn-helix domain-containing protein</fullName>
    </submittedName>
</protein>
<dbReference type="SUPFAM" id="SSF47413">
    <property type="entry name" value="lambda repressor-like DNA-binding domains"/>
    <property type="match status" value="1"/>
</dbReference>
<feature type="domain" description="HTH cro/C1-type" evidence="1">
    <location>
        <begin position="17"/>
        <end position="70"/>
    </location>
</feature>